<reference evidence="2" key="1">
    <citation type="submission" date="2015-04" db="UniProtKB">
        <authorList>
            <consortium name="EnsemblPlants"/>
        </authorList>
    </citation>
    <scope>IDENTIFICATION</scope>
    <source>
        <strain evidence="2">SL10</strain>
    </source>
</reference>
<proteinExistence type="predicted"/>
<sequence>MAGLSEAFAAIGLNEPCNKESSKSMRSVAGVLVHAAATPWRPSPMTRRPVRWAGRPAMTGEERGEQQVAANDRLRPPRRSPPFSLSVRARRQGTMAGREREGGAGRSSSVCHITNT</sequence>
<reference evidence="2" key="2">
    <citation type="submission" date="2018-04" db="EMBL/GenBank/DDBJ databases">
        <title>OnivRS2 (Oryza nivara Reference Sequence Version 2).</title>
        <authorList>
            <person name="Zhang J."/>
            <person name="Kudrna D."/>
            <person name="Lee S."/>
            <person name="Talag J."/>
            <person name="Rajasekar S."/>
            <person name="Welchert J."/>
            <person name="Hsing Y.-I."/>
            <person name="Wing R.A."/>
        </authorList>
    </citation>
    <scope>NUCLEOTIDE SEQUENCE [LARGE SCALE GENOMIC DNA]</scope>
    <source>
        <strain evidence="2">SL10</strain>
    </source>
</reference>
<accession>A0A0E0J9B9</accession>
<evidence type="ECO:0000313" key="2">
    <source>
        <dbReference type="EnsemblPlants" id="ONIVA12G09290.1"/>
    </source>
</evidence>
<dbReference type="HOGENOM" id="CLU_2100839_0_0_1"/>
<dbReference type="Proteomes" id="UP000006591">
    <property type="component" value="Chromosome 12"/>
</dbReference>
<dbReference type="AlphaFoldDB" id="A0A0E0J9B9"/>
<evidence type="ECO:0000313" key="3">
    <source>
        <dbReference type="Proteomes" id="UP000006591"/>
    </source>
</evidence>
<feature type="region of interest" description="Disordered" evidence="1">
    <location>
        <begin position="55"/>
        <end position="116"/>
    </location>
</feature>
<dbReference type="Gramene" id="ONIVA12G09290.1">
    <property type="protein sequence ID" value="ONIVA12G09290.1"/>
    <property type="gene ID" value="ONIVA12G09290"/>
</dbReference>
<organism evidence="2">
    <name type="scientific">Oryza nivara</name>
    <name type="common">Indian wild rice</name>
    <name type="synonym">Oryza sativa f. spontanea</name>
    <dbReference type="NCBI Taxonomy" id="4536"/>
    <lineage>
        <taxon>Eukaryota</taxon>
        <taxon>Viridiplantae</taxon>
        <taxon>Streptophyta</taxon>
        <taxon>Embryophyta</taxon>
        <taxon>Tracheophyta</taxon>
        <taxon>Spermatophyta</taxon>
        <taxon>Magnoliopsida</taxon>
        <taxon>Liliopsida</taxon>
        <taxon>Poales</taxon>
        <taxon>Poaceae</taxon>
        <taxon>BOP clade</taxon>
        <taxon>Oryzoideae</taxon>
        <taxon>Oryzeae</taxon>
        <taxon>Oryzinae</taxon>
        <taxon>Oryza</taxon>
    </lineage>
</organism>
<keyword evidence="3" id="KW-1185">Reference proteome</keyword>
<name>A0A0E0J9B9_ORYNI</name>
<dbReference type="EnsemblPlants" id="ONIVA12G09290.1">
    <property type="protein sequence ID" value="ONIVA12G09290.1"/>
    <property type="gene ID" value="ONIVA12G09290"/>
</dbReference>
<evidence type="ECO:0000256" key="1">
    <source>
        <dbReference type="SAM" id="MobiDB-lite"/>
    </source>
</evidence>
<protein>
    <submittedName>
        <fullName evidence="2">Uncharacterized protein</fullName>
    </submittedName>
</protein>